<evidence type="ECO:0000259" key="6">
    <source>
        <dbReference type="PROSITE" id="PS51007"/>
    </source>
</evidence>
<dbReference type="InterPro" id="IPR001119">
    <property type="entry name" value="SLH_dom"/>
</dbReference>
<proteinExistence type="predicted"/>
<evidence type="ECO:0000256" key="5">
    <source>
        <dbReference type="SAM" id="SignalP"/>
    </source>
</evidence>
<comment type="caution">
    <text evidence="8">The sequence shown here is derived from an EMBL/GenBank/DDBJ whole genome shotgun (WGS) entry which is preliminary data.</text>
</comment>
<dbReference type="Proteomes" id="UP000215509">
    <property type="component" value="Unassembled WGS sequence"/>
</dbReference>
<dbReference type="EMBL" id="NMQW01000017">
    <property type="protein sequence ID" value="OXM85930.1"/>
    <property type="molecule type" value="Genomic_DNA"/>
</dbReference>
<feature type="domain" description="SLH" evidence="7">
    <location>
        <begin position="120"/>
        <end position="188"/>
    </location>
</feature>
<feature type="domain" description="SLH" evidence="7">
    <location>
        <begin position="189"/>
        <end position="245"/>
    </location>
</feature>
<evidence type="ECO:0000259" key="7">
    <source>
        <dbReference type="PROSITE" id="PS51272"/>
    </source>
</evidence>
<evidence type="ECO:0000256" key="1">
    <source>
        <dbReference type="ARBA" id="ARBA00022617"/>
    </source>
</evidence>
<dbReference type="InterPro" id="IPR036909">
    <property type="entry name" value="Cyt_c-like_dom_sf"/>
</dbReference>
<evidence type="ECO:0008006" key="10">
    <source>
        <dbReference type="Google" id="ProtNLM"/>
    </source>
</evidence>
<feature type="chain" id="PRO_5039496586" description="Cytochrome C" evidence="5">
    <location>
        <begin position="27"/>
        <end position="303"/>
    </location>
</feature>
<dbReference type="RefSeq" id="WP_094015080.1">
    <property type="nucleotide sequence ID" value="NZ_NMQW01000017.1"/>
</dbReference>
<dbReference type="PROSITE" id="PS51272">
    <property type="entry name" value="SLH"/>
    <property type="match status" value="3"/>
</dbReference>
<dbReference type="SUPFAM" id="SSF46626">
    <property type="entry name" value="Cytochrome c"/>
    <property type="match status" value="1"/>
</dbReference>
<dbReference type="PANTHER" id="PTHR43308:SF1">
    <property type="entry name" value="OUTER MEMBRANE PROTEIN ALPHA"/>
    <property type="match status" value="1"/>
</dbReference>
<dbReference type="Pfam" id="PF13442">
    <property type="entry name" value="Cytochrome_CBB3"/>
    <property type="match status" value="1"/>
</dbReference>
<evidence type="ECO:0000256" key="3">
    <source>
        <dbReference type="ARBA" id="ARBA00023004"/>
    </source>
</evidence>
<keyword evidence="5" id="KW-0732">Signal</keyword>
<evidence type="ECO:0000256" key="2">
    <source>
        <dbReference type="ARBA" id="ARBA00022723"/>
    </source>
</evidence>
<evidence type="ECO:0000313" key="9">
    <source>
        <dbReference type="Proteomes" id="UP000215509"/>
    </source>
</evidence>
<dbReference type="InterPro" id="IPR051465">
    <property type="entry name" value="Cell_Envelope_Struct_Comp"/>
</dbReference>
<feature type="signal peptide" evidence="5">
    <location>
        <begin position="1"/>
        <end position="26"/>
    </location>
</feature>
<dbReference type="GO" id="GO:0009055">
    <property type="term" value="F:electron transfer activity"/>
    <property type="evidence" value="ECO:0007669"/>
    <property type="project" value="InterPro"/>
</dbReference>
<organism evidence="8 9">
    <name type="scientific">Paenibacillus rigui</name>
    <dbReference type="NCBI Taxonomy" id="554312"/>
    <lineage>
        <taxon>Bacteria</taxon>
        <taxon>Bacillati</taxon>
        <taxon>Bacillota</taxon>
        <taxon>Bacilli</taxon>
        <taxon>Bacillales</taxon>
        <taxon>Paenibacillaceae</taxon>
        <taxon>Paenibacillus</taxon>
    </lineage>
</organism>
<dbReference type="GO" id="GO:0046872">
    <property type="term" value="F:metal ion binding"/>
    <property type="evidence" value="ECO:0007669"/>
    <property type="project" value="UniProtKB-KW"/>
</dbReference>
<name>A0A229URB0_9BACL</name>
<accession>A0A229URB0</accession>
<feature type="domain" description="SLH" evidence="7">
    <location>
        <begin position="246"/>
        <end position="303"/>
    </location>
</feature>
<keyword evidence="1 4" id="KW-0349">Heme</keyword>
<feature type="domain" description="Cytochrome c" evidence="6">
    <location>
        <begin position="42"/>
        <end position="119"/>
    </location>
</feature>
<dbReference type="InterPro" id="IPR009056">
    <property type="entry name" value="Cyt_c-like_dom"/>
</dbReference>
<keyword evidence="9" id="KW-1185">Reference proteome</keyword>
<dbReference type="Gene3D" id="1.10.760.10">
    <property type="entry name" value="Cytochrome c-like domain"/>
    <property type="match status" value="1"/>
</dbReference>
<dbReference type="OrthoDB" id="174569at2"/>
<evidence type="ECO:0000256" key="4">
    <source>
        <dbReference type="PROSITE-ProRule" id="PRU00433"/>
    </source>
</evidence>
<dbReference type="AlphaFoldDB" id="A0A229URB0"/>
<evidence type="ECO:0000313" key="8">
    <source>
        <dbReference type="EMBL" id="OXM85930.1"/>
    </source>
</evidence>
<gene>
    <name evidence="8" type="ORF">CF651_11900</name>
</gene>
<dbReference type="GO" id="GO:0020037">
    <property type="term" value="F:heme binding"/>
    <property type="evidence" value="ECO:0007669"/>
    <property type="project" value="InterPro"/>
</dbReference>
<protein>
    <recommendedName>
        <fullName evidence="10">Cytochrome C</fullName>
    </recommendedName>
</protein>
<keyword evidence="3 4" id="KW-0408">Iron</keyword>
<sequence length="303" mass="33762">MRLKSNLRRVSLLFLGLAAMSGGAVLYDHMKKPDIIQAAAIQDPETGAAVYEQHCLSCHAAEGQGAGKYPSLVSAQFNKKFPTYDKAYDFISTRMPQNAPGTLTEAEYKAVSEYIMALNGSATEFNDIQGYWAQNEIKELFDKKYIDGYKNKPEGTLSFKPNQNITRAEFVRYFVKSKELFLSNNTVSEFTDLNDIGKDNLTYIITAVEYGLINGYPDGTFRPKATITRAEIAAILSRSEILKPMDGTAFTDVTGDYWANDAIRAVQQAGLFNGYEDGSFRPDQKMTRGEAVAVIYRLIHPSE</sequence>
<dbReference type="PANTHER" id="PTHR43308">
    <property type="entry name" value="OUTER MEMBRANE PROTEIN ALPHA-RELATED"/>
    <property type="match status" value="1"/>
</dbReference>
<dbReference type="Pfam" id="PF00395">
    <property type="entry name" value="SLH"/>
    <property type="match status" value="3"/>
</dbReference>
<reference evidence="8 9" key="1">
    <citation type="submission" date="2017-07" db="EMBL/GenBank/DDBJ databases">
        <title>Genome sequencing and assembly of Paenibacillus rigui.</title>
        <authorList>
            <person name="Mayilraj S."/>
        </authorList>
    </citation>
    <scope>NUCLEOTIDE SEQUENCE [LARGE SCALE GENOMIC DNA]</scope>
    <source>
        <strain evidence="8 9">JCM 16352</strain>
    </source>
</reference>
<dbReference type="PROSITE" id="PS51007">
    <property type="entry name" value="CYTC"/>
    <property type="match status" value="1"/>
</dbReference>
<keyword evidence="2 4" id="KW-0479">Metal-binding</keyword>